<organism evidence="1 2">
    <name type="scientific">Linderina macrospora</name>
    <dbReference type="NCBI Taxonomy" id="4868"/>
    <lineage>
        <taxon>Eukaryota</taxon>
        <taxon>Fungi</taxon>
        <taxon>Fungi incertae sedis</taxon>
        <taxon>Zoopagomycota</taxon>
        <taxon>Kickxellomycotina</taxon>
        <taxon>Kickxellomycetes</taxon>
        <taxon>Kickxellales</taxon>
        <taxon>Kickxellaceae</taxon>
        <taxon>Linderina</taxon>
    </lineage>
</organism>
<evidence type="ECO:0000313" key="2">
    <source>
        <dbReference type="Proteomes" id="UP001150603"/>
    </source>
</evidence>
<comment type="caution">
    <text evidence="1">The sequence shown here is derived from an EMBL/GenBank/DDBJ whole genome shotgun (WGS) entry which is preliminary data.</text>
</comment>
<dbReference type="Proteomes" id="UP001150603">
    <property type="component" value="Unassembled WGS sequence"/>
</dbReference>
<accession>A0ACC1J6C7</accession>
<reference evidence="1" key="1">
    <citation type="submission" date="2022-07" db="EMBL/GenBank/DDBJ databases">
        <title>Phylogenomic reconstructions and comparative analyses of Kickxellomycotina fungi.</title>
        <authorList>
            <person name="Reynolds N.K."/>
            <person name="Stajich J.E."/>
            <person name="Barry K."/>
            <person name="Grigoriev I.V."/>
            <person name="Crous P."/>
            <person name="Smith M.E."/>
        </authorList>
    </citation>
    <scope>NUCLEOTIDE SEQUENCE</scope>
    <source>
        <strain evidence="1">NRRL 5244</strain>
    </source>
</reference>
<keyword evidence="2" id="KW-1185">Reference proteome</keyword>
<feature type="non-terminal residue" evidence="1">
    <location>
        <position position="174"/>
    </location>
</feature>
<gene>
    <name evidence="1" type="ORF">FBU59_004196</name>
</gene>
<proteinExistence type="predicted"/>
<name>A0ACC1J6C7_9FUNG</name>
<protein>
    <submittedName>
        <fullName evidence="1">Uncharacterized protein</fullName>
    </submittedName>
</protein>
<sequence length="174" mass="19232">MRLPLLSAYISSAALAFACSATAQSSTSCSPDIISCQASSPSADTCCSPKNGIVVLVQQWFKGLGPADEFTLHGLWPNTCSGAQTGSSGCDDSRLYPNLGTIIKDFNSTLYDQLDTYWPSYKGDNPAFWSHEWNKHGTCVTTLDPSCYTDYKKYQDVNDYFTKVLSLRSKYDYY</sequence>
<evidence type="ECO:0000313" key="1">
    <source>
        <dbReference type="EMBL" id="KAJ1939224.1"/>
    </source>
</evidence>
<dbReference type="EMBL" id="JANBPW010002914">
    <property type="protein sequence ID" value="KAJ1939224.1"/>
    <property type="molecule type" value="Genomic_DNA"/>
</dbReference>